<sequence>MTVCIVDTSIFCNLLSVPNRCQQRGAVFAQFREKTKANETLLLPMTTILETGNHIGQNGDGNARRHAAMRFTEQVKLALDGQSPFTPTRFLTRDSLAKWLDEFPKWTLQGSGFGDLSIVKDYEHQCALSPGHRVYIWSLDEHLASYDRPPEM</sequence>
<evidence type="ECO:0008006" key="3">
    <source>
        <dbReference type="Google" id="ProtNLM"/>
    </source>
</evidence>
<organism evidence="1 2">
    <name type="scientific">Pyxidicoccus parkwayensis</name>
    <dbReference type="NCBI Taxonomy" id="2813578"/>
    <lineage>
        <taxon>Bacteria</taxon>
        <taxon>Pseudomonadati</taxon>
        <taxon>Myxococcota</taxon>
        <taxon>Myxococcia</taxon>
        <taxon>Myxococcales</taxon>
        <taxon>Cystobacterineae</taxon>
        <taxon>Myxococcaceae</taxon>
        <taxon>Pyxidicoccus</taxon>
    </lineage>
</organism>
<keyword evidence="2" id="KW-1185">Reference proteome</keyword>
<dbReference type="Proteomes" id="UP000662747">
    <property type="component" value="Chromosome"/>
</dbReference>
<gene>
    <name evidence="1" type="ORF">JY651_38905</name>
</gene>
<reference evidence="1 2" key="1">
    <citation type="submission" date="2021-02" db="EMBL/GenBank/DDBJ databases">
        <title>De Novo genome assembly of isolated myxobacteria.</title>
        <authorList>
            <person name="Stevens D.C."/>
        </authorList>
    </citation>
    <scope>NUCLEOTIDE SEQUENCE [LARGE SCALE GENOMIC DNA]</scope>
    <source>
        <strain evidence="2">SCPEA02</strain>
    </source>
</reference>
<dbReference type="EMBL" id="CP071090">
    <property type="protein sequence ID" value="QSQ21118.1"/>
    <property type="molecule type" value="Genomic_DNA"/>
</dbReference>
<name>A0ABX7NRQ6_9BACT</name>
<evidence type="ECO:0000313" key="1">
    <source>
        <dbReference type="EMBL" id="QSQ21118.1"/>
    </source>
</evidence>
<proteinExistence type="predicted"/>
<evidence type="ECO:0000313" key="2">
    <source>
        <dbReference type="Proteomes" id="UP000662747"/>
    </source>
</evidence>
<protein>
    <recommendedName>
        <fullName evidence="3">PIN domain-containing protein</fullName>
    </recommendedName>
</protein>
<dbReference type="RefSeq" id="WP_206722697.1">
    <property type="nucleotide sequence ID" value="NZ_CP071090.1"/>
</dbReference>
<accession>A0ABX7NRQ6</accession>